<dbReference type="Pfam" id="PF00564">
    <property type="entry name" value="PB1"/>
    <property type="match status" value="1"/>
</dbReference>
<protein>
    <recommendedName>
        <fullName evidence="1">PB1 domain-containing protein</fullName>
    </recommendedName>
</protein>
<evidence type="ECO:0000313" key="3">
    <source>
        <dbReference type="Proteomes" id="UP000324897"/>
    </source>
</evidence>
<dbReference type="OrthoDB" id="125347at2759"/>
<accession>A0A5J9UHN4</accession>
<gene>
    <name evidence="2" type="ORF">EJB05_25634</name>
</gene>
<feature type="domain" description="PB1" evidence="1">
    <location>
        <begin position="40"/>
        <end position="123"/>
    </location>
</feature>
<dbReference type="AlphaFoldDB" id="A0A5J9UHN4"/>
<dbReference type="SUPFAM" id="SSF54277">
    <property type="entry name" value="CAD &amp; PB1 domains"/>
    <property type="match status" value="1"/>
</dbReference>
<sequence>MAEDGDPSERALIPFAAEPAGNDGGVVVAICQYGGEFTSGPNGNLIYKGGEAHAVCVTHDMSLESFKDEVSKVFNVDATDMSVKYFLPNNNRTLITVSFDRELQRMVQLTTSATQVDVFLVSREENRSLATQAGAPIIKPCSTASGDKRKKPASKIKVFKNNKKTPDGPGSAVQASANIMKQPSSVVAENEDNRIFQLEFGNEFTFTNTAEGASSTLGILDQQKLALFDDTPSVVSAILHAEEDGVGVEVEGEAIVFLGPAADDRPVTRANKEAQLFVPR</sequence>
<dbReference type="SMART" id="SM00666">
    <property type="entry name" value="PB1"/>
    <property type="match status" value="1"/>
</dbReference>
<evidence type="ECO:0000259" key="1">
    <source>
        <dbReference type="SMART" id="SM00666"/>
    </source>
</evidence>
<keyword evidence="3" id="KW-1185">Reference proteome</keyword>
<dbReference type="Proteomes" id="UP000324897">
    <property type="component" value="Chromosome 2"/>
</dbReference>
<dbReference type="InterPro" id="IPR000270">
    <property type="entry name" value="PB1_dom"/>
</dbReference>
<reference evidence="2 3" key="1">
    <citation type="journal article" date="2019" name="Sci. Rep.">
        <title>A high-quality genome of Eragrostis curvula grass provides insights into Poaceae evolution and supports new strategies to enhance forage quality.</title>
        <authorList>
            <person name="Carballo J."/>
            <person name="Santos B.A.C.M."/>
            <person name="Zappacosta D."/>
            <person name="Garbus I."/>
            <person name="Selva J.P."/>
            <person name="Gallo C.A."/>
            <person name="Diaz A."/>
            <person name="Albertini E."/>
            <person name="Caccamo M."/>
            <person name="Echenique V."/>
        </authorList>
    </citation>
    <scope>NUCLEOTIDE SEQUENCE [LARGE SCALE GENOMIC DNA]</scope>
    <source>
        <strain evidence="3">cv. Victoria</strain>
        <tissue evidence="2">Leaf</tissue>
    </source>
</reference>
<evidence type="ECO:0000313" key="2">
    <source>
        <dbReference type="EMBL" id="TVU23279.1"/>
    </source>
</evidence>
<dbReference type="EMBL" id="RWGY01000013">
    <property type="protein sequence ID" value="TVU23279.1"/>
    <property type="molecule type" value="Genomic_DNA"/>
</dbReference>
<organism evidence="2 3">
    <name type="scientific">Eragrostis curvula</name>
    <name type="common">weeping love grass</name>
    <dbReference type="NCBI Taxonomy" id="38414"/>
    <lineage>
        <taxon>Eukaryota</taxon>
        <taxon>Viridiplantae</taxon>
        <taxon>Streptophyta</taxon>
        <taxon>Embryophyta</taxon>
        <taxon>Tracheophyta</taxon>
        <taxon>Spermatophyta</taxon>
        <taxon>Magnoliopsida</taxon>
        <taxon>Liliopsida</taxon>
        <taxon>Poales</taxon>
        <taxon>Poaceae</taxon>
        <taxon>PACMAD clade</taxon>
        <taxon>Chloridoideae</taxon>
        <taxon>Eragrostideae</taxon>
        <taxon>Eragrostidinae</taxon>
        <taxon>Eragrostis</taxon>
    </lineage>
</organism>
<name>A0A5J9UHN4_9POAL</name>
<proteinExistence type="predicted"/>
<dbReference type="Gramene" id="TVU23279">
    <property type="protein sequence ID" value="TVU23279"/>
    <property type="gene ID" value="EJB05_25634"/>
</dbReference>
<comment type="caution">
    <text evidence="2">The sequence shown here is derived from an EMBL/GenBank/DDBJ whole genome shotgun (WGS) entry which is preliminary data.</text>
</comment>